<dbReference type="KEGG" id="mnv:MNVI_26660"/>
<evidence type="ECO:0000313" key="1">
    <source>
        <dbReference type="EMBL" id="BBY07348.1"/>
    </source>
</evidence>
<sequence length="107" mass="11371">MRRLQIDINRRNRAGQTLTSYVGPTPAIGERVVVFEPEDGVCADAVVAAVNPNRCLVALDVDWDSMRDDVLMRHVTTLTGSALRAVVPVGVPTGGATKGVAVLVDNC</sequence>
<name>A0A7I7PFE8_9MYCO</name>
<evidence type="ECO:0000313" key="2">
    <source>
        <dbReference type="Proteomes" id="UP000466894"/>
    </source>
</evidence>
<accession>A0A7I7PFE8</accession>
<proteinExistence type="predicted"/>
<dbReference type="AlphaFoldDB" id="A0A7I7PFE8"/>
<reference evidence="1 2" key="1">
    <citation type="journal article" date="2019" name="Emerg. Microbes Infect.">
        <title>Comprehensive subspecies identification of 175 nontuberculous mycobacteria species based on 7547 genomic profiles.</title>
        <authorList>
            <person name="Matsumoto Y."/>
            <person name="Kinjo T."/>
            <person name="Motooka D."/>
            <person name="Nabeya D."/>
            <person name="Jung N."/>
            <person name="Uechi K."/>
            <person name="Horii T."/>
            <person name="Iida T."/>
            <person name="Fujita J."/>
            <person name="Nakamura S."/>
        </authorList>
    </citation>
    <scope>NUCLEOTIDE SEQUENCE [LARGE SCALE GENOMIC DNA]</scope>
    <source>
        <strain evidence="1 2">JCM 16367</strain>
    </source>
</reference>
<organism evidence="1 2">
    <name type="scientific">Mycobacterium noviomagense</name>
    <dbReference type="NCBI Taxonomy" id="459858"/>
    <lineage>
        <taxon>Bacteria</taxon>
        <taxon>Bacillati</taxon>
        <taxon>Actinomycetota</taxon>
        <taxon>Actinomycetes</taxon>
        <taxon>Mycobacteriales</taxon>
        <taxon>Mycobacteriaceae</taxon>
        <taxon>Mycobacterium</taxon>
    </lineage>
</organism>
<dbReference type="EMBL" id="AP022583">
    <property type="protein sequence ID" value="BBY07348.1"/>
    <property type="molecule type" value="Genomic_DNA"/>
</dbReference>
<dbReference type="Proteomes" id="UP000466894">
    <property type="component" value="Chromosome"/>
</dbReference>
<protein>
    <submittedName>
        <fullName evidence="1">Uncharacterized protein</fullName>
    </submittedName>
</protein>
<gene>
    <name evidence="1" type="ORF">MNVI_26660</name>
</gene>